<evidence type="ECO:0000313" key="2">
    <source>
        <dbReference type="Proteomes" id="UP000805649"/>
    </source>
</evidence>
<gene>
    <name evidence="1" type="ORF">CTRU02_213172</name>
</gene>
<dbReference type="EMBL" id="VUJX02000009">
    <property type="protein sequence ID" value="KAL0932219.1"/>
    <property type="molecule type" value="Genomic_DNA"/>
</dbReference>
<dbReference type="Proteomes" id="UP000805649">
    <property type="component" value="Unassembled WGS sequence"/>
</dbReference>
<sequence length="569" mass="65048">MTSTNSKVASYTQFACIGTGFSGIGLGASLRRWYGIDDIRFFERNSNLGGTWFVNRYPGCACDVPSALYSFSFEPNPNWTRVLPPHDELWEYLNDVAKKYELIDKMTFNVNVERCEWMEERKRWQMTIRRNEDDTVTLHECQFLFSATGQLMKPRPIDVPGSEKFKGQIFHSSRWDKNVKIDGQKVVVFGNGCTASQIIPAIVSKTKHLTQVIRTKHWVLPPVDSKTTNVMKAVFRNIPGTMMIQRFLIFVWTENALRGFYMTRSGTSYRQRAQAHAETYMKKMAPERYHKKLIPDFELGCKRRIFDNGYLESLHAEDLTLLDDPVLEIIPEGIRTKNGVIEADIIVIANGFETNNAVGGLNIVGRGGETIDQHWESFGGSEAYNCTLVNNFPNFFILLGPNSLTGHTSTIIAAENSINYVLRIIKPLLDDQSTTVEVKKEAEEHYVNQLQRDLQNTVWATGCNSWYLRGSDEKKKWNASTYPYFQAYFWYRCLFPAYDELKITGTTKPRGKKRRWQLLAALALVGYLISFTLGILKTRLVGNLSWHQLMLGTQLLLSGFVRKFSGKAA</sequence>
<organism evidence="1 2">
    <name type="scientific">Colletotrichum truncatum</name>
    <name type="common">Anthracnose fungus</name>
    <name type="synonym">Colletotrichum capsici</name>
    <dbReference type="NCBI Taxonomy" id="5467"/>
    <lineage>
        <taxon>Eukaryota</taxon>
        <taxon>Fungi</taxon>
        <taxon>Dikarya</taxon>
        <taxon>Ascomycota</taxon>
        <taxon>Pezizomycotina</taxon>
        <taxon>Sordariomycetes</taxon>
        <taxon>Hypocreomycetidae</taxon>
        <taxon>Glomerellales</taxon>
        <taxon>Glomerellaceae</taxon>
        <taxon>Colletotrichum</taxon>
        <taxon>Colletotrichum truncatum species complex</taxon>
    </lineage>
</organism>
<proteinExistence type="predicted"/>
<evidence type="ECO:0000313" key="1">
    <source>
        <dbReference type="EMBL" id="KAL0932219.1"/>
    </source>
</evidence>
<keyword evidence="2" id="KW-1185">Reference proteome</keyword>
<reference evidence="1 2" key="1">
    <citation type="journal article" date="2020" name="Phytopathology">
        <title>Genome Sequence Resources of Colletotrichum truncatum, C. plurivorum, C. musicola, and C. sojae: Four Species Pathogenic to Soybean (Glycine max).</title>
        <authorList>
            <person name="Rogerio F."/>
            <person name="Boufleur T.R."/>
            <person name="Ciampi-Guillardi M."/>
            <person name="Sukno S.A."/>
            <person name="Thon M.R."/>
            <person name="Massola Junior N.S."/>
            <person name="Baroncelli R."/>
        </authorList>
    </citation>
    <scope>NUCLEOTIDE SEQUENCE [LARGE SCALE GENOMIC DNA]</scope>
    <source>
        <strain evidence="1 2">CMES1059</strain>
    </source>
</reference>
<protein>
    <submittedName>
        <fullName evidence="1">ATP-binding cassette</fullName>
    </submittedName>
</protein>
<keyword evidence="1" id="KW-0547">Nucleotide-binding</keyword>
<accession>A0ACC3YK14</accession>
<keyword evidence="1" id="KW-0067">ATP-binding</keyword>
<name>A0ACC3YK14_COLTU</name>
<comment type="caution">
    <text evidence="1">The sequence shown here is derived from an EMBL/GenBank/DDBJ whole genome shotgun (WGS) entry which is preliminary data.</text>
</comment>